<dbReference type="AlphaFoldDB" id="A0A392P0G6"/>
<dbReference type="Proteomes" id="UP000265520">
    <property type="component" value="Unassembled WGS sequence"/>
</dbReference>
<reference evidence="1 2" key="1">
    <citation type="journal article" date="2018" name="Front. Plant Sci.">
        <title>Red Clover (Trifolium pratense) and Zigzag Clover (T. medium) - A Picture of Genomic Similarities and Differences.</title>
        <authorList>
            <person name="Dluhosova J."/>
            <person name="Istvanek J."/>
            <person name="Nedelnik J."/>
            <person name="Repkova J."/>
        </authorList>
    </citation>
    <scope>NUCLEOTIDE SEQUENCE [LARGE SCALE GENOMIC DNA]</scope>
    <source>
        <strain evidence="2">cv. 10/8</strain>
        <tissue evidence="1">Leaf</tissue>
    </source>
</reference>
<name>A0A392P0G6_9FABA</name>
<proteinExistence type="predicted"/>
<accession>A0A392P0G6</accession>
<evidence type="ECO:0000313" key="1">
    <source>
        <dbReference type="EMBL" id="MCI05204.1"/>
    </source>
</evidence>
<organism evidence="1 2">
    <name type="scientific">Trifolium medium</name>
    <dbReference type="NCBI Taxonomy" id="97028"/>
    <lineage>
        <taxon>Eukaryota</taxon>
        <taxon>Viridiplantae</taxon>
        <taxon>Streptophyta</taxon>
        <taxon>Embryophyta</taxon>
        <taxon>Tracheophyta</taxon>
        <taxon>Spermatophyta</taxon>
        <taxon>Magnoliopsida</taxon>
        <taxon>eudicotyledons</taxon>
        <taxon>Gunneridae</taxon>
        <taxon>Pentapetalae</taxon>
        <taxon>rosids</taxon>
        <taxon>fabids</taxon>
        <taxon>Fabales</taxon>
        <taxon>Fabaceae</taxon>
        <taxon>Papilionoideae</taxon>
        <taxon>50 kb inversion clade</taxon>
        <taxon>NPAAA clade</taxon>
        <taxon>Hologalegina</taxon>
        <taxon>IRL clade</taxon>
        <taxon>Trifolieae</taxon>
        <taxon>Trifolium</taxon>
    </lineage>
</organism>
<protein>
    <submittedName>
        <fullName evidence="1">Uncharacterized protein</fullName>
    </submittedName>
</protein>
<keyword evidence="2" id="KW-1185">Reference proteome</keyword>
<evidence type="ECO:0000313" key="2">
    <source>
        <dbReference type="Proteomes" id="UP000265520"/>
    </source>
</evidence>
<comment type="caution">
    <text evidence="1">The sequence shown here is derived from an EMBL/GenBank/DDBJ whole genome shotgun (WGS) entry which is preliminary data.</text>
</comment>
<sequence length="54" mass="6085">MCGKRYLSVGAKGQWVGWGFGASGNCSDRWVEGMVSCSDSEKWGRHWWQWGTGE</sequence>
<dbReference type="EMBL" id="LXQA010057868">
    <property type="protein sequence ID" value="MCI05204.1"/>
    <property type="molecule type" value="Genomic_DNA"/>
</dbReference>